<keyword evidence="3" id="KW-1185">Reference proteome</keyword>
<gene>
    <name evidence="2" type="ORF">AALO_G00224190</name>
</gene>
<keyword evidence="1" id="KW-1133">Transmembrane helix</keyword>
<sequence>MDGIHDNKVDKLYTVYLSYTDLNKLYLEKYKKYMYTYMFRFGWMGGCLFDIFFLLILACSIVFPNVGSIWTKKFNQGKGGNLNRRSNLHRIYMCCPNQFTD</sequence>
<dbReference type="EMBL" id="JADWDJ010000017">
    <property type="protein sequence ID" value="KAG5267661.1"/>
    <property type="molecule type" value="Genomic_DNA"/>
</dbReference>
<feature type="transmembrane region" description="Helical" evidence="1">
    <location>
        <begin position="41"/>
        <end position="63"/>
    </location>
</feature>
<keyword evidence="1" id="KW-0472">Membrane</keyword>
<keyword evidence="1" id="KW-0812">Transmembrane</keyword>
<evidence type="ECO:0000256" key="1">
    <source>
        <dbReference type="SAM" id="Phobius"/>
    </source>
</evidence>
<name>A0AAV6G128_9TELE</name>
<dbReference type="AlphaFoldDB" id="A0AAV6G128"/>
<protein>
    <submittedName>
        <fullName evidence="2">Uncharacterized protein</fullName>
    </submittedName>
</protein>
<dbReference type="Proteomes" id="UP000823561">
    <property type="component" value="Chromosome 17"/>
</dbReference>
<evidence type="ECO:0000313" key="3">
    <source>
        <dbReference type="Proteomes" id="UP000823561"/>
    </source>
</evidence>
<evidence type="ECO:0000313" key="2">
    <source>
        <dbReference type="EMBL" id="KAG5267661.1"/>
    </source>
</evidence>
<proteinExistence type="predicted"/>
<reference evidence="2 3" key="1">
    <citation type="submission" date="2020-10" db="EMBL/GenBank/DDBJ databases">
        <title>Chromosome-scale genome assembly of the Allis shad, Alosa alosa.</title>
        <authorList>
            <person name="Margot Z."/>
            <person name="Christophe K."/>
            <person name="Cabau C."/>
            <person name="Louis A."/>
            <person name="Berthelot C."/>
            <person name="Parey E."/>
            <person name="Roest Crollius H."/>
            <person name="Montfort J."/>
            <person name="Robinson-Rechavi M."/>
            <person name="Bucao C."/>
            <person name="Bouchez O."/>
            <person name="Gislard M."/>
            <person name="Lluch J."/>
            <person name="Milhes M."/>
            <person name="Lampietro C."/>
            <person name="Lopez Roques C."/>
            <person name="Donnadieu C."/>
            <person name="Braasch I."/>
            <person name="Desvignes T."/>
            <person name="Postlethwait J."/>
            <person name="Bobe J."/>
            <person name="Guiguen Y."/>
        </authorList>
    </citation>
    <scope>NUCLEOTIDE SEQUENCE [LARGE SCALE GENOMIC DNA]</scope>
    <source>
        <strain evidence="2">M-15738</strain>
        <tissue evidence="2">Blood</tissue>
    </source>
</reference>
<comment type="caution">
    <text evidence="2">The sequence shown here is derived from an EMBL/GenBank/DDBJ whole genome shotgun (WGS) entry which is preliminary data.</text>
</comment>
<accession>A0AAV6G128</accession>
<organism evidence="2 3">
    <name type="scientific">Alosa alosa</name>
    <name type="common">allis shad</name>
    <dbReference type="NCBI Taxonomy" id="278164"/>
    <lineage>
        <taxon>Eukaryota</taxon>
        <taxon>Metazoa</taxon>
        <taxon>Chordata</taxon>
        <taxon>Craniata</taxon>
        <taxon>Vertebrata</taxon>
        <taxon>Euteleostomi</taxon>
        <taxon>Actinopterygii</taxon>
        <taxon>Neopterygii</taxon>
        <taxon>Teleostei</taxon>
        <taxon>Clupei</taxon>
        <taxon>Clupeiformes</taxon>
        <taxon>Clupeoidei</taxon>
        <taxon>Clupeidae</taxon>
        <taxon>Alosa</taxon>
    </lineage>
</organism>